<dbReference type="InParanoid" id="D3BD02"/>
<evidence type="ECO:0000313" key="1">
    <source>
        <dbReference type="EMBL" id="EFA80794.1"/>
    </source>
</evidence>
<keyword evidence="2" id="KW-1185">Reference proteome</keyword>
<dbReference type="SUPFAM" id="SSF51126">
    <property type="entry name" value="Pectin lyase-like"/>
    <property type="match status" value="1"/>
</dbReference>
<reference evidence="1 2" key="1">
    <citation type="journal article" date="2011" name="Genome Res.">
        <title>Phylogeny-wide analysis of social amoeba genomes highlights ancient origins for complex intercellular communication.</title>
        <authorList>
            <person name="Heidel A.J."/>
            <person name="Lawal H.M."/>
            <person name="Felder M."/>
            <person name="Schilde C."/>
            <person name="Helps N.R."/>
            <person name="Tunggal B."/>
            <person name="Rivero F."/>
            <person name="John U."/>
            <person name="Schleicher M."/>
            <person name="Eichinger L."/>
            <person name="Platzer M."/>
            <person name="Noegel A.A."/>
            <person name="Schaap P."/>
            <person name="Gloeckner G."/>
        </authorList>
    </citation>
    <scope>NUCLEOTIDE SEQUENCE [LARGE SCALE GENOMIC DNA]</scope>
    <source>
        <strain evidence="2">ATCC 26659 / Pp 5 / PN500</strain>
    </source>
</reference>
<dbReference type="EMBL" id="ADBJ01000028">
    <property type="protein sequence ID" value="EFA80794.1"/>
    <property type="molecule type" value="Genomic_DNA"/>
</dbReference>
<comment type="caution">
    <text evidence="1">The sequence shown here is derived from an EMBL/GenBank/DDBJ whole genome shotgun (WGS) entry which is preliminary data.</text>
</comment>
<dbReference type="AlphaFoldDB" id="D3BD02"/>
<dbReference type="RefSeq" id="XP_020432913.1">
    <property type="nucleotide sequence ID" value="XM_020577239.1"/>
</dbReference>
<accession>D3BD02</accession>
<evidence type="ECO:0000313" key="2">
    <source>
        <dbReference type="Proteomes" id="UP000001396"/>
    </source>
</evidence>
<proteinExistence type="predicted"/>
<dbReference type="GeneID" id="31361862"/>
<sequence length="236" mass="26199">MFYKCCGVSVDVSSACANLQSAINGYMSTDERYSNKHLLHIIMAPGYYPASNNSKLNLWGINVIIEGSQSQEQQQQHKQQIQQQQVTQQSITIDLQSIAGFIYLEELMFVSDTNITLLNLVVTNAYHENAGSIINTYSNETSMVTLLSWLPTQTLHSFPIRCCPLSMVHCENTGSLGTNMNIDGIDSLLIENSVFSDTKGLLYGNAIYLFDVSTALLQDNTFTNNGVAQTRSLFNN</sequence>
<organism evidence="1 2">
    <name type="scientific">Heterostelium pallidum (strain ATCC 26659 / Pp 5 / PN500)</name>
    <name type="common">Cellular slime mold</name>
    <name type="synonym">Polysphondylium pallidum</name>
    <dbReference type="NCBI Taxonomy" id="670386"/>
    <lineage>
        <taxon>Eukaryota</taxon>
        <taxon>Amoebozoa</taxon>
        <taxon>Evosea</taxon>
        <taxon>Eumycetozoa</taxon>
        <taxon>Dictyostelia</taxon>
        <taxon>Acytosteliales</taxon>
        <taxon>Acytosteliaceae</taxon>
        <taxon>Heterostelium</taxon>
    </lineage>
</organism>
<name>D3BD02_HETP5</name>
<dbReference type="InterPro" id="IPR011050">
    <property type="entry name" value="Pectin_lyase_fold/virulence"/>
</dbReference>
<gene>
    <name evidence="1" type="ORF">PPL_06380</name>
</gene>
<protein>
    <recommendedName>
        <fullName evidence="3">Right handed beta helix domain-containing protein</fullName>
    </recommendedName>
</protein>
<evidence type="ECO:0008006" key="3">
    <source>
        <dbReference type="Google" id="ProtNLM"/>
    </source>
</evidence>
<dbReference type="Proteomes" id="UP000001396">
    <property type="component" value="Unassembled WGS sequence"/>
</dbReference>